<feature type="region of interest" description="Disordered" evidence="7">
    <location>
        <begin position="551"/>
        <end position="582"/>
    </location>
</feature>
<dbReference type="PRINTS" id="PR00811">
    <property type="entry name" value="BCTERIALGSPD"/>
</dbReference>
<comment type="subcellular location">
    <subcellularLocation>
        <location evidence="5">Cell outer membrane</location>
    </subcellularLocation>
    <subcellularLocation>
        <location evidence="1">Membrane</location>
    </subcellularLocation>
</comment>
<dbReference type="InterPro" id="IPR038591">
    <property type="entry name" value="NolW-like_sf"/>
</dbReference>
<evidence type="ECO:0000259" key="10">
    <source>
        <dbReference type="Pfam" id="PF03958"/>
    </source>
</evidence>
<dbReference type="InterPro" id="IPR050810">
    <property type="entry name" value="Bact_Secretion_Sys_Channel"/>
</dbReference>
<keyword evidence="12" id="KW-1185">Reference proteome</keyword>
<dbReference type="Gene3D" id="3.30.1370.120">
    <property type="match status" value="5"/>
</dbReference>
<feature type="chain" id="PRO_5003035909" evidence="8">
    <location>
        <begin position="37"/>
        <end position="1314"/>
    </location>
</feature>
<feature type="domain" description="NolW-like" evidence="10">
    <location>
        <begin position="523"/>
        <end position="634"/>
    </location>
</feature>
<dbReference type="EMBL" id="CP001848">
    <property type="protein sequence ID" value="ADB18323.1"/>
    <property type="molecule type" value="Genomic_DNA"/>
</dbReference>
<protein>
    <submittedName>
        <fullName evidence="11">Type II and III secretion system protein</fullName>
    </submittedName>
</protein>
<dbReference type="HOGENOM" id="CLU_260420_0_0_0"/>
<reference evidence="11 12" key="1">
    <citation type="journal article" date="2009" name="Stand. Genomic Sci.">
        <title>Complete genome sequence of Pirellula staleyi type strain (ATCC 27377).</title>
        <authorList>
            <person name="Clum A."/>
            <person name="Tindall B.J."/>
            <person name="Sikorski J."/>
            <person name="Ivanova N."/>
            <person name="Mavrommatis K."/>
            <person name="Lucas S."/>
            <person name="Glavina del Rio T."/>
            <person name="Nolan M."/>
            <person name="Chen F."/>
            <person name="Tice H."/>
            <person name="Pitluck S."/>
            <person name="Cheng J.F."/>
            <person name="Chertkov O."/>
            <person name="Brettin T."/>
            <person name="Han C."/>
            <person name="Detter J.C."/>
            <person name="Kuske C."/>
            <person name="Bruce D."/>
            <person name="Goodwin L."/>
            <person name="Ovchinikova G."/>
            <person name="Pati A."/>
            <person name="Mikhailova N."/>
            <person name="Chen A."/>
            <person name="Palaniappan K."/>
            <person name="Land M."/>
            <person name="Hauser L."/>
            <person name="Chang Y.J."/>
            <person name="Jeffries C.D."/>
            <person name="Chain P."/>
            <person name="Rohde M."/>
            <person name="Goker M."/>
            <person name="Bristow J."/>
            <person name="Eisen J.A."/>
            <person name="Markowitz V."/>
            <person name="Hugenholtz P."/>
            <person name="Kyrpides N.C."/>
            <person name="Klenk H.P."/>
            <person name="Lapidus A."/>
        </authorList>
    </citation>
    <scope>NUCLEOTIDE SEQUENCE [LARGE SCALE GENOMIC DNA]</scope>
    <source>
        <strain evidence="12">ATCC 27377 / DSM 6068 / ICPB 4128</strain>
    </source>
</reference>
<dbReference type="PROSITE" id="PS51257">
    <property type="entry name" value="PROKAR_LIPOPROTEIN"/>
    <property type="match status" value="1"/>
</dbReference>
<feature type="compositionally biased region" description="Low complexity" evidence="7">
    <location>
        <begin position="1279"/>
        <end position="1290"/>
    </location>
</feature>
<feature type="region of interest" description="Disordered" evidence="7">
    <location>
        <begin position="284"/>
        <end position="322"/>
    </location>
</feature>
<feature type="signal peptide" evidence="8">
    <location>
        <begin position="1"/>
        <end position="36"/>
    </location>
</feature>
<organism evidence="11 12">
    <name type="scientific">Pirellula staleyi (strain ATCC 27377 / DSM 6068 / ICPB 4128)</name>
    <name type="common">Pirella staleyi</name>
    <dbReference type="NCBI Taxonomy" id="530564"/>
    <lineage>
        <taxon>Bacteria</taxon>
        <taxon>Pseudomonadati</taxon>
        <taxon>Planctomycetota</taxon>
        <taxon>Planctomycetia</taxon>
        <taxon>Pirellulales</taxon>
        <taxon>Pirellulaceae</taxon>
        <taxon>Pirellula</taxon>
    </lineage>
</organism>
<dbReference type="PANTHER" id="PTHR30332:SF24">
    <property type="entry name" value="SECRETIN GSPD-RELATED"/>
    <property type="match status" value="1"/>
</dbReference>
<dbReference type="InterPro" id="IPR005644">
    <property type="entry name" value="NolW-like"/>
</dbReference>
<feature type="compositionally biased region" description="Low complexity" evidence="7">
    <location>
        <begin position="308"/>
        <end position="322"/>
    </location>
</feature>
<dbReference type="InterPro" id="IPR004846">
    <property type="entry name" value="T2SS/T3SS_dom"/>
</dbReference>
<evidence type="ECO:0000256" key="4">
    <source>
        <dbReference type="RuleBase" id="RU004003"/>
    </source>
</evidence>
<dbReference type="PROSITE" id="PS00875">
    <property type="entry name" value="T2SP_D"/>
    <property type="match status" value="1"/>
</dbReference>
<feature type="compositionally biased region" description="Pro residues" evidence="7">
    <location>
        <begin position="1291"/>
        <end position="1300"/>
    </location>
</feature>
<dbReference type="Proteomes" id="UP000001887">
    <property type="component" value="Chromosome"/>
</dbReference>
<feature type="region of interest" description="Disordered" evidence="7">
    <location>
        <begin position="1270"/>
        <end position="1314"/>
    </location>
</feature>
<evidence type="ECO:0000256" key="1">
    <source>
        <dbReference type="ARBA" id="ARBA00004370"/>
    </source>
</evidence>
<keyword evidence="3" id="KW-0472">Membrane</keyword>
<evidence type="ECO:0000259" key="9">
    <source>
        <dbReference type="Pfam" id="PF00263"/>
    </source>
</evidence>
<feature type="compositionally biased region" description="Low complexity" evidence="7">
    <location>
        <begin position="551"/>
        <end position="570"/>
    </location>
</feature>
<name>D2QZD1_PIRSD</name>
<evidence type="ECO:0000256" key="6">
    <source>
        <dbReference type="SAM" id="Coils"/>
    </source>
</evidence>
<sequence precursor="true">MNALRLIASPWKRNSRLRVAAVGMLSALACWQTATAQVPMPTPAAPVAQSKPADVQVKGYSVGSADLQWALDQLQADYRSRSDVRVAADPRTRQIVLVAPTDVHKQVERWVADLPATIRLTQQQASENGLTTRITPLPQESVDSSMGELVSYRLRNTGASDFEQLLTRLGARRVVTTASSTNSSEYELRSPKLPPVRLKVDRRAGEVQVSAPKGQGRAWEKLLGVLDWPRDLVRDQAAVVPLEKADPMTVARAISLIKAAGMPTTAEGKREHIGEFMTMIFQPGADGGAAPPAAPPAEGPAVPPPAVPGGEAAPEEGAAADDGLGRIGDVQIEFLEGLDVMVVRGKKADVERVLKIIDEIERQSEETKPVVEIYTLKNVDGRALSDLVATIYDQVFSARQSRVTITPLVKPNALMLIGRAEAIPPVVELLQKLDQTVSPESQLKVFRLKFMSSIDAERTVRNFFVDRPGFGTDPRTGLGTRVLTIAEYRTNSLIVQASQRDLLEVQKLLDTLDVAASESANEVRIFKLKNAVAEELAPVLQEAVTGQIQGAGQQQGQQQQQQGQSGQGAQTPATATRRSTNLQLLRVDSEGRGVLESGILSDMRITADPRGNSIVVTGPTQSMPLMQALIEQMDALPATEAQIKVFTIENGDATALAETLQNLFGQQQQGGGQNQGQFGLQTATGAGDSSLVPLRFSVDTRTNSIVASGTTGDLNVVYQILVRLDEGDIRQRVTTVYRLRNSPAADVATAINELLTNQRDLSQQNAELTTQFEQFEREVIVVPEIVSNSLIVSATPRYFDEIKKVVEDLDRRPPMVIIQVMIAEVLLSDVEQLGVELGIQDSLLFDRGIGSVGFPFNNVALGNNSDATSLATRESVAGQGLSSFGVGRTDPTLGYGGLVLSASSESVSVLVRALQQSRRLQVISRPQVQTLDNQPAFVQVGARVPRITSSQLTVNGTINNTVLENVGIILGVTPRTAPDGMIVMEIDAEKSELGPEAEGIPISINSNGDVIRSPQIRIATAQTTVSARSGQTVIIGGLITKNQQESTRRVPYLGDIPVLGRLFRFDSVSDERRELLIILTPFIMQNDEDIEWMNMRESERMSWCMADVVNIHGDVLLGSGPQAPASEASPLIFPDNNPSAPQLTPPGVYDPQAPTPATPSMGQNSPPPGPNNGMQPPSVLRPQQIQPVAPVSIDARNSMQPPQMNRPQYVQPAGGVPYQGPQYPPQYQPMMPQPMPQQQGPVMPANFAAPPGGPSANMVAPAAFVPQQGAYQVPPQQPQRPVQGPMYQPQAAPPYSPQPAIPQQTYQPVSGMYR</sequence>
<feature type="domain" description="NolW-like" evidence="10">
    <location>
        <begin position="644"/>
        <end position="725"/>
    </location>
</feature>
<evidence type="ECO:0000256" key="3">
    <source>
        <dbReference type="ARBA" id="ARBA00023136"/>
    </source>
</evidence>
<feature type="domain" description="NolW-like" evidence="10">
    <location>
        <begin position="734"/>
        <end position="814"/>
    </location>
</feature>
<dbReference type="Pfam" id="PF03958">
    <property type="entry name" value="Secretin_N"/>
    <property type="match status" value="3"/>
</dbReference>
<evidence type="ECO:0000313" key="11">
    <source>
        <dbReference type="EMBL" id="ADB18323.1"/>
    </source>
</evidence>
<evidence type="ECO:0000313" key="12">
    <source>
        <dbReference type="Proteomes" id="UP000001887"/>
    </source>
</evidence>
<dbReference type="InterPro" id="IPR001775">
    <property type="entry name" value="GspD/PilQ"/>
</dbReference>
<evidence type="ECO:0000256" key="7">
    <source>
        <dbReference type="SAM" id="MobiDB-lite"/>
    </source>
</evidence>
<dbReference type="GO" id="GO:0009279">
    <property type="term" value="C:cell outer membrane"/>
    <property type="evidence" value="ECO:0007669"/>
    <property type="project" value="UniProtKB-SubCell"/>
</dbReference>
<dbReference type="KEGG" id="psl:Psta_3664"/>
<feature type="coiled-coil region" evidence="6">
    <location>
        <begin position="751"/>
        <end position="778"/>
    </location>
</feature>
<dbReference type="GO" id="GO:0015627">
    <property type="term" value="C:type II protein secretion system complex"/>
    <property type="evidence" value="ECO:0007669"/>
    <property type="project" value="TreeGrafter"/>
</dbReference>
<keyword evidence="2 8" id="KW-0732">Signal</keyword>
<dbReference type="STRING" id="530564.Psta_3664"/>
<dbReference type="InterPro" id="IPR004845">
    <property type="entry name" value="T2SS_GspD_CS"/>
</dbReference>
<dbReference type="OrthoDB" id="9779724at2"/>
<gene>
    <name evidence="11" type="ordered locus">Psta_3664</name>
</gene>
<evidence type="ECO:0000256" key="5">
    <source>
        <dbReference type="RuleBase" id="RU004004"/>
    </source>
</evidence>
<keyword evidence="5" id="KW-0813">Transport</keyword>
<feature type="region of interest" description="Disordered" evidence="7">
    <location>
        <begin position="1121"/>
        <end position="1180"/>
    </location>
</feature>
<accession>D2QZD1</accession>
<evidence type="ECO:0000256" key="2">
    <source>
        <dbReference type="ARBA" id="ARBA00022729"/>
    </source>
</evidence>
<feature type="compositionally biased region" description="Pro residues" evidence="7">
    <location>
        <begin position="292"/>
        <end position="307"/>
    </location>
</feature>
<dbReference type="eggNOG" id="COG1450">
    <property type="taxonomic scope" value="Bacteria"/>
</dbReference>
<feature type="domain" description="Type II/III secretion system secretin-like" evidence="9">
    <location>
        <begin position="913"/>
        <end position="1084"/>
    </location>
</feature>
<proteinExistence type="inferred from homology"/>
<evidence type="ECO:0000256" key="8">
    <source>
        <dbReference type="SAM" id="SignalP"/>
    </source>
</evidence>
<feature type="compositionally biased region" description="Polar residues" evidence="7">
    <location>
        <begin position="1195"/>
        <end position="1208"/>
    </location>
</feature>
<dbReference type="PANTHER" id="PTHR30332">
    <property type="entry name" value="PROBABLE GENERAL SECRETION PATHWAY PROTEIN D"/>
    <property type="match status" value="1"/>
</dbReference>
<keyword evidence="6" id="KW-0175">Coiled coil</keyword>
<dbReference type="GO" id="GO:0009306">
    <property type="term" value="P:protein secretion"/>
    <property type="evidence" value="ECO:0007669"/>
    <property type="project" value="InterPro"/>
</dbReference>
<dbReference type="Pfam" id="PF00263">
    <property type="entry name" value="Secretin"/>
    <property type="match status" value="1"/>
</dbReference>
<feature type="compositionally biased region" description="Polar residues" evidence="7">
    <location>
        <begin position="571"/>
        <end position="582"/>
    </location>
</feature>
<comment type="similarity">
    <text evidence="4">Belongs to the bacterial secretin family.</text>
</comment>
<feature type="region of interest" description="Disordered" evidence="7">
    <location>
        <begin position="1195"/>
        <end position="1215"/>
    </location>
</feature>